<dbReference type="EMBL" id="FQWX01000044">
    <property type="protein sequence ID" value="SHH40731.1"/>
    <property type="molecule type" value="Genomic_DNA"/>
</dbReference>
<evidence type="ECO:0000313" key="1">
    <source>
        <dbReference type="EMBL" id="SHH40731.1"/>
    </source>
</evidence>
<reference evidence="2" key="1">
    <citation type="submission" date="2016-11" db="EMBL/GenBank/DDBJ databases">
        <authorList>
            <person name="Varghese N."/>
            <person name="Submissions S."/>
        </authorList>
    </citation>
    <scope>NUCLEOTIDE SEQUENCE [LARGE SCALE GENOMIC DNA]</scope>
    <source>
        <strain evidence="2">DSM 2635</strain>
    </source>
</reference>
<keyword evidence="2" id="KW-1185">Reference proteome</keyword>
<gene>
    <name evidence="1" type="ORF">SAMN04488530_14420</name>
</gene>
<dbReference type="AlphaFoldDB" id="A0A1M5SQC8"/>
<dbReference type="OrthoDB" id="1886856at2"/>
<dbReference type="STRING" id="1121321.SAMN04488530_14420"/>
<name>A0A1M5SQC8_9FIRM</name>
<proteinExistence type="predicted"/>
<evidence type="ECO:0000313" key="2">
    <source>
        <dbReference type="Proteomes" id="UP000243255"/>
    </source>
</evidence>
<sequence>MNIIEEFNTLKVNEEINLENIITKLKLSMLELKRDIIDIKVNIYFYGKDKYNILHKSLNSEVMIIRDINEYLNKDIETNYRTIDILILSEETVEADFEFELYFNDVIYYDGEMNYLFNISEKIYYSNYDYNYLTNAIEESKSKDVESIVVGNSYPLTGIDASILDLKSVSMALSSQDLYYSYKLAELVINNNENIKRCIIGGGYYLVNHDLSKSKNEDAINRVKNVYYPILKDKHNSETVDIIKIPELKQYIDNKVIRYIFDLNYLDKYFNKLIYKSNKKYFNENMPREENNMLAGISLDNISEDDKYRLGEARASQHNKLLSM</sequence>
<dbReference type="RefSeq" id="WP_073127499.1">
    <property type="nucleotide sequence ID" value="NZ_BAABCH010000009.1"/>
</dbReference>
<protein>
    <submittedName>
        <fullName evidence="1">Uncharacterized protein</fullName>
    </submittedName>
</protein>
<dbReference type="Proteomes" id="UP000243255">
    <property type="component" value="Unassembled WGS sequence"/>
</dbReference>
<organism evidence="1 2">
    <name type="scientific">Asaccharospora irregularis DSM 2635</name>
    <dbReference type="NCBI Taxonomy" id="1121321"/>
    <lineage>
        <taxon>Bacteria</taxon>
        <taxon>Bacillati</taxon>
        <taxon>Bacillota</taxon>
        <taxon>Clostridia</taxon>
        <taxon>Peptostreptococcales</taxon>
        <taxon>Peptostreptococcaceae</taxon>
        <taxon>Asaccharospora</taxon>
    </lineage>
</organism>
<accession>A0A1M5SQC8</accession>